<organism evidence="12 13">
    <name type="scientific">Bacillus timonensis</name>
    <dbReference type="NCBI Taxonomy" id="1033734"/>
    <lineage>
        <taxon>Bacteria</taxon>
        <taxon>Bacillati</taxon>
        <taxon>Bacillota</taxon>
        <taxon>Bacilli</taxon>
        <taxon>Bacillales</taxon>
        <taxon>Bacillaceae</taxon>
        <taxon>Bacillus</taxon>
    </lineage>
</organism>
<dbReference type="RefSeq" id="WP_136381905.1">
    <property type="nucleotide sequence ID" value="NZ_SLUB01000096.1"/>
</dbReference>
<dbReference type="SUPFAM" id="SSF52540">
    <property type="entry name" value="P-loop containing nucleoside triphosphate hydrolases"/>
    <property type="match status" value="1"/>
</dbReference>
<feature type="domain" description="UvrD-like helicase ATP-binding" evidence="11">
    <location>
        <begin position="212"/>
        <end position="611"/>
    </location>
</feature>
<reference evidence="12 13" key="1">
    <citation type="journal article" date="2019" name="Indoor Air">
        <title>Impacts of indoor surface finishes on bacterial viability.</title>
        <authorList>
            <person name="Hu J."/>
            <person name="Maamar S.B."/>
            <person name="Glawe A.J."/>
            <person name="Gottel N."/>
            <person name="Gilbert J.A."/>
            <person name="Hartmann E.M."/>
        </authorList>
    </citation>
    <scope>NUCLEOTIDE SEQUENCE [LARGE SCALE GENOMIC DNA]</scope>
    <source>
        <strain evidence="12 13">AF060A6</strain>
    </source>
</reference>
<dbReference type="InterPro" id="IPR027785">
    <property type="entry name" value="UvrD-like_helicase_C"/>
</dbReference>
<accession>A0A4S3PJN0</accession>
<dbReference type="GO" id="GO:0003677">
    <property type="term" value="F:DNA binding"/>
    <property type="evidence" value="ECO:0007669"/>
    <property type="project" value="InterPro"/>
</dbReference>
<comment type="catalytic activity">
    <reaction evidence="7">
        <text>Couples ATP hydrolysis with the unwinding of duplex DNA by translocating in the 3'-5' direction.</text>
        <dbReference type="EC" id="5.6.2.4"/>
    </reaction>
</comment>
<evidence type="ECO:0000256" key="7">
    <source>
        <dbReference type="ARBA" id="ARBA00034617"/>
    </source>
</evidence>
<keyword evidence="13" id="KW-1185">Reference proteome</keyword>
<dbReference type="PANTHER" id="PTHR11070">
    <property type="entry name" value="UVRD / RECB / PCRA DNA HELICASE FAMILY MEMBER"/>
    <property type="match status" value="1"/>
</dbReference>
<evidence type="ECO:0000256" key="9">
    <source>
        <dbReference type="ARBA" id="ARBA00048988"/>
    </source>
</evidence>
<feature type="binding site" evidence="10">
    <location>
        <begin position="233"/>
        <end position="240"/>
    </location>
    <ligand>
        <name>ATP</name>
        <dbReference type="ChEBI" id="CHEBI:30616"/>
    </ligand>
</feature>
<dbReference type="InterPro" id="IPR014016">
    <property type="entry name" value="UvrD-like_ATP-bd"/>
</dbReference>
<dbReference type="AlphaFoldDB" id="A0A4S3PJN0"/>
<evidence type="ECO:0000256" key="2">
    <source>
        <dbReference type="ARBA" id="ARBA00022741"/>
    </source>
</evidence>
<dbReference type="EMBL" id="SLUB01000096">
    <property type="protein sequence ID" value="THE09206.1"/>
    <property type="molecule type" value="Genomic_DNA"/>
</dbReference>
<gene>
    <name evidence="12" type="ORF">E1I69_23340</name>
</gene>
<dbReference type="InterPro" id="IPR048228">
    <property type="entry name" value="HelD_bacillota"/>
</dbReference>
<dbReference type="Gene3D" id="1.10.10.160">
    <property type="match status" value="1"/>
</dbReference>
<dbReference type="NCBIfam" id="NF041464">
    <property type="entry name" value="HelD_BACSU"/>
    <property type="match status" value="1"/>
</dbReference>
<dbReference type="InterPro" id="IPR013986">
    <property type="entry name" value="DExx_box_DNA_helicase_dom_sf"/>
</dbReference>
<dbReference type="GO" id="GO:0000725">
    <property type="term" value="P:recombinational repair"/>
    <property type="evidence" value="ECO:0007669"/>
    <property type="project" value="TreeGrafter"/>
</dbReference>
<dbReference type="Proteomes" id="UP000306477">
    <property type="component" value="Unassembled WGS sequence"/>
</dbReference>
<proteinExistence type="inferred from homology"/>
<evidence type="ECO:0000256" key="5">
    <source>
        <dbReference type="ARBA" id="ARBA00022840"/>
    </source>
</evidence>
<dbReference type="OrthoDB" id="9787585at2"/>
<evidence type="ECO:0000256" key="8">
    <source>
        <dbReference type="ARBA" id="ARBA00034808"/>
    </source>
</evidence>
<evidence type="ECO:0000256" key="10">
    <source>
        <dbReference type="PROSITE-ProRule" id="PRU00560"/>
    </source>
</evidence>
<dbReference type="GO" id="GO:0005524">
    <property type="term" value="F:ATP binding"/>
    <property type="evidence" value="ECO:0007669"/>
    <property type="project" value="UniProtKB-UniRule"/>
</dbReference>
<dbReference type="PANTHER" id="PTHR11070:SF17">
    <property type="entry name" value="DNA HELICASE IV"/>
    <property type="match status" value="1"/>
</dbReference>
<dbReference type="InterPro" id="IPR000212">
    <property type="entry name" value="DNA_helicase_UvrD/REP"/>
</dbReference>
<dbReference type="Pfam" id="PF13538">
    <property type="entry name" value="UvrD_C_2"/>
    <property type="match status" value="1"/>
</dbReference>
<dbReference type="GO" id="GO:0016887">
    <property type="term" value="F:ATP hydrolysis activity"/>
    <property type="evidence" value="ECO:0007669"/>
    <property type="project" value="RHEA"/>
</dbReference>
<evidence type="ECO:0000259" key="11">
    <source>
        <dbReference type="PROSITE" id="PS51198"/>
    </source>
</evidence>
<dbReference type="GO" id="GO:0043138">
    <property type="term" value="F:3'-5' DNA helicase activity"/>
    <property type="evidence" value="ECO:0007669"/>
    <property type="project" value="UniProtKB-EC"/>
</dbReference>
<evidence type="ECO:0000256" key="1">
    <source>
        <dbReference type="ARBA" id="ARBA00009922"/>
    </source>
</evidence>
<evidence type="ECO:0000256" key="6">
    <source>
        <dbReference type="ARBA" id="ARBA00023235"/>
    </source>
</evidence>
<evidence type="ECO:0000256" key="4">
    <source>
        <dbReference type="ARBA" id="ARBA00022806"/>
    </source>
</evidence>
<dbReference type="InterPro" id="IPR014017">
    <property type="entry name" value="DNA_helicase_UvrD-like_C"/>
</dbReference>
<comment type="catalytic activity">
    <reaction evidence="9">
        <text>ATP + H2O = ADP + phosphate + H(+)</text>
        <dbReference type="Rhea" id="RHEA:13065"/>
        <dbReference type="ChEBI" id="CHEBI:15377"/>
        <dbReference type="ChEBI" id="CHEBI:15378"/>
        <dbReference type="ChEBI" id="CHEBI:30616"/>
        <dbReference type="ChEBI" id="CHEBI:43474"/>
        <dbReference type="ChEBI" id="CHEBI:456216"/>
        <dbReference type="EC" id="5.6.2.4"/>
    </reaction>
</comment>
<dbReference type="PROSITE" id="PS51198">
    <property type="entry name" value="UVRD_HELICASE_ATP_BIND"/>
    <property type="match status" value="1"/>
</dbReference>
<dbReference type="InterPro" id="IPR027417">
    <property type="entry name" value="P-loop_NTPase"/>
</dbReference>
<dbReference type="Pfam" id="PF13361">
    <property type="entry name" value="UvrD_C"/>
    <property type="match status" value="1"/>
</dbReference>
<dbReference type="GO" id="GO:0005829">
    <property type="term" value="C:cytosol"/>
    <property type="evidence" value="ECO:0007669"/>
    <property type="project" value="TreeGrafter"/>
</dbReference>
<keyword evidence="3 10" id="KW-0378">Hydrolase</keyword>
<evidence type="ECO:0000313" key="13">
    <source>
        <dbReference type="Proteomes" id="UP000306477"/>
    </source>
</evidence>
<name>A0A4S3PJN0_9BACI</name>
<comment type="similarity">
    <text evidence="1">Belongs to the helicase family. UvrD subfamily.</text>
</comment>
<keyword evidence="5 10" id="KW-0067">ATP-binding</keyword>
<keyword evidence="6" id="KW-0413">Isomerase</keyword>
<dbReference type="Pfam" id="PF00580">
    <property type="entry name" value="UvrD-helicase"/>
    <property type="match status" value="1"/>
</dbReference>
<evidence type="ECO:0000313" key="12">
    <source>
        <dbReference type="EMBL" id="THE09206.1"/>
    </source>
</evidence>
<comment type="caution">
    <text evidence="12">The sequence shown here is derived from an EMBL/GenBank/DDBJ whole genome shotgun (WGS) entry which is preliminary data.</text>
</comment>
<dbReference type="STRING" id="1033734.GCA_000285535_01519"/>
<evidence type="ECO:0000256" key="3">
    <source>
        <dbReference type="ARBA" id="ARBA00022801"/>
    </source>
</evidence>
<sequence>MEKQNADWIQEQDRLEDVLKVIESKKAAIEAKVGNVKSEIIDLRNAFWEDVTVNLDEPDDVIETFQSIKQQSELLGERERNHRQIYKQIKILERLKDSPYFGRFDFAENGETSEQTIYIGIASLLDEAEDDFLIFDWRAPISSMYYDYYPGQAQYETQFETIEGEMTLKRQFIIKNGKLKTMFDTGVTIGDEMLQEVLGNKANTQMKSIVATIQLEQNKIIRNEKSRYLIVQGVAGSGKTSAALQRVAYLLYRYREQLSSNNMMLFSPNPLFNSYVATVLPELGEENMQQSTFQEYAQYRLGSLFDVEDPFSQMEYLLTEMENPDYDVRLQAIHYKANLEFKALIDSYAKELEKQGLPFKDIKFKKKIIVSKESIAEYFYSLDPSISIPNRLIIVTEWLMKEVIKFERKERKKDWVLQEAELMDKEDHLEIFKQLQKKQEFSEETFDDYEREEKLIAKEIVRKYFKPIKAAIKKLAYLDRKAIYKQLFTHTKEQKVTQHWSEICSYTIEKLEQNHLNYEDTTPFIYLQDLIEGKKSNTSIRHLFIDEAQDYSPFQFEYLKQLFPNCRMTILGDYNQAIYAHSMNAPTLLSPELYEDENYEVIELKKSYRSTKEIVEFSKGIVVGGNEIQAFTRSGSLPHFKEVETREELHKEVLSKIKELQDKGHETIAVICKTEAESKEAFEMLKNEVPVRLMNQETYHFDKGILVLPSYLAKGIEFDAVIIYNASNQVYGREYERKLFYTACTRAMHELHLFSIGQRSFFFDEIEQDKYLEV</sequence>
<keyword evidence="4 10" id="KW-0347">Helicase</keyword>
<keyword evidence="2 10" id="KW-0547">Nucleotide-binding</keyword>
<protein>
    <recommendedName>
        <fullName evidence="8">DNA 3'-5' helicase</fullName>
        <ecNumber evidence="8">5.6.2.4</ecNumber>
    </recommendedName>
</protein>
<dbReference type="Gene3D" id="3.40.50.300">
    <property type="entry name" value="P-loop containing nucleotide triphosphate hydrolases"/>
    <property type="match status" value="3"/>
</dbReference>
<dbReference type="EC" id="5.6.2.4" evidence="8"/>